<dbReference type="PANTHER" id="PTHR14942:SF0">
    <property type="entry name" value="U11_U12 SMALL NUCLEAR RIBONUCLEOPROTEIN 25 KDA PROTEIN"/>
    <property type="match status" value="1"/>
</dbReference>
<organism evidence="2 3">
    <name type="scientific">Raphanus sativus</name>
    <name type="common">Radish</name>
    <name type="synonym">Raphanus raphanistrum var. sativus</name>
    <dbReference type="NCBI Taxonomy" id="3726"/>
    <lineage>
        <taxon>Eukaryota</taxon>
        <taxon>Viridiplantae</taxon>
        <taxon>Streptophyta</taxon>
        <taxon>Embryophyta</taxon>
        <taxon>Tracheophyta</taxon>
        <taxon>Spermatophyta</taxon>
        <taxon>Magnoliopsida</taxon>
        <taxon>eudicotyledons</taxon>
        <taxon>Gunneridae</taxon>
        <taxon>Pentapetalae</taxon>
        <taxon>rosids</taxon>
        <taxon>malvids</taxon>
        <taxon>Brassicales</taxon>
        <taxon>Brassicaceae</taxon>
        <taxon>Brassiceae</taxon>
        <taxon>Raphanus</taxon>
    </lineage>
</organism>
<accession>A0A9W3BZ04</accession>
<feature type="domain" description="SNRNP25 ubiquitin-like" evidence="1">
    <location>
        <begin position="27"/>
        <end position="79"/>
    </location>
</feature>
<evidence type="ECO:0000313" key="3">
    <source>
        <dbReference type="RefSeq" id="XP_056844469.1"/>
    </source>
</evidence>
<reference evidence="2" key="1">
    <citation type="journal article" date="2019" name="Database">
        <title>The radish genome database (RadishGD): an integrated information resource for radish genomics.</title>
        <authorList>
            <person name="Yu H.J."/>
            <person name="Baek S."/>
            <person name="Lee Y.J."/>
            <person name="Cho A."/>
            <person name="Mun J.H."/>
        </authorList>
    </citation>
    <scope>NUCLEOTIDE SEQUENCE [LARGE SCALE GENOMIC DNA]</scope>
    <source>
        <strain evidence="2">cv. WK10039</strain>
    </source>
</reference>
<dbReference type="OrthoDB" id="72819at2759"/>
<dbReference type="AlphaFoldDB" id="A0A9W3BZ04"/>
<evidence type="ECO:0000259" key="1">
    <source>
        <dbReference type="Pfam" id="PF18036"/>
    </source>
</evidence>
<dbReference type="RefSeq" id="XP_056844470.1">
    <property type="nucleotide sequence ID" value="XM_056988490.1"/>
</dbReference>
<dbReference type="KEGG" id="rsz:108834453"/>
<sequence length="183" mass="20558">MQVSWRLKDASLDAAGGSKVHGRWKRVKLDGSSLDVAVMNSATSKDPKILNKEKVNEMEQANMGHRHISWKHVWSNFCVFRVITRSCLTTMLFFRMSESGTSLSMNTDLICSICDEEGSGKTLEEEEASSILFTPQDLLDSSGRLSTKHSYVAQHLIDVGMFINEQVMILFTIPISILKNQKT</sequence>
<dbReference type="Pfam" id="PF18036">
    <property type="entry name" value="Ubiquitin_4"/>
    <property type="match status" value="1"/>
</dbReference>
<gene>
    <name evidence="3 4" type="primary">LOC108834453</name>
</gene>
<evidence type="ECO:0000313" key="4">
    <source>
        <dbReference type="RefSeq" id="XP_056844470.1"/>
    </source>
</evidence>
<dbReference type="InterPro" id="IPR040610">
    <property type="entry name" value="SNRNP25_ubiquitin"/>
</dbReference>
<evidence type="ECO:0000313" key="2">
    <source>
        <dbReference type="Proteomes" id="UP000504610"/>
    </source>
</evidence>
<keyword evidence="2" id="KW-1185">Reference proteome</keyword>
<dbReference type="GeneID" id="108834453"/>
<proteinExistence type="predicted"/>
<dbReference type="Gene3D" id="3.10.20.90">
    <property type="entry name" value="Phosphatidylinositol 3-kinase Catalytic Subunit, Chain A, domain 1"/>
    <property type="match status" value="1"/>
</dbReference>
<protein>
    <submittedName>
        <fullName evidence="3 4">Uncharacterized protein LOC108834453 isoform X1</fullName>
    </submittedName>
</protein>
<dbReference type="GO" id="GO:0000398">
    <property type="term" value="P:mRNA splicing, via spliceosome"/>
    <property type="evidence" value="ECO:0007669"/>
    <property type="project" value="InterPro"/>
</dbReference>
<name>A0A9W3BZ04_RAPSA</name>
<dbReference type="RefSeq" id="XP_056844469.1">
    <property type="nucleotide sequence ID" value="XM_056988489.1"/>
</dbReference>
<dbReference type="Proteomes" id="UP000504610">
    <property type="component" value="Chromosome 6"/>
</dbReference>
<reference evidence="3 4" key="2">
    <citation type="submission" date="2025-04" db="UniProtKB">
        <authorList>
            <consortium name="RefSeq"/>
        </authorList>
    </citation>
    <scope>IDENTIFICATION</scope>
    <source>
        <tissue evidence="3 4">Leaf</tissue>
    </source>
</reference>
<dbReference type="InterPro" id="IPR039690">
    <property type="entry name" value="SNRNP25"/>
</dbReference>
<dbReference type="PANTHER" id="PTHR14942">
    <property type="entry name" value="U11/U12 SMALL NUCLEAR RIBONUCLEOPROTEIN 25 KDA PROTEIN"/>
    <property type="match status" value="1"/>
</dbReference>